<proteinExistence type="predicted"/>
<gene>
    <name evidence="1" type="ORF">MNBD_GAMMA11-1402</name>
</gene>
<accession>A0A3B0XDM6</accession>
<protein>
    <recommendedName>
        <fullName evidence="2">Regulatory protein, RpfE type</fullName>
    </recommendedName>
</protein>
<dbReference type="EMBL" id="UOFG01000149">
    <property type="protein sequence ID" value="VAW61552.1"/>
    <property type="molecule type" value="Genomic_DNA"/>
</dbReference>
<name>A0A3B0XDM6_9ZZZZ</name>
<reference evidence="1" key="1">
    <citation type="submission" date="2018-06" db="EMBL/GenBank/DDBJ databases">
        <authorList>
            <person name="Zhirakovskaya E."/>
        </authorList>
    </citation>
    <scope>NUCLEOTIDE SEQUENCE</scope>
</reference>
<sequence length="373" mass="42731">MRSLDLVIPGLLGPFSTEISANFPPHIHQQLKEVDFHLLKKCLTRARLKTNHCTSYYSTLVDRFSGALAVTENKLAQCELTARHDGIDTSSGFFYRADPVHFKAESDHAILLGSELVLPTDNEKNALISAFNRHFLQEGVCLHASHSLRWYLQVDRPLNLKFYALDYSLGRDIKHFMPEGEDALWWRRILNEAQMLFFQHELNTLREANGQLTINGLWLWDLTAELPSCGQLRAQTEKGRARSENNRKLQKVYADNAVSTALASSLAEWASEQCNHLPVEHYNDQDTFEPDSLIVVEQIYASVCYGDIEAWLNALREYCCEHLPRVVNMLKTGQTDEINVYPCDGRVLSINRGQLIKFWKPLRNIESYFSVSE</sequence>
<organism evidence="1">
    <name type="scientific">hydrothermal vent metagenome</name>
    <dbReference type="NCBI Taxonomy" id="652676"/>
    <lineage>
        <taxon>unclassified sequences</taxon>
        <taxon>metagenomes</taxon>
        <taxon>ecological metagenomes</taxon>
    </lineage>
</organism>
<dbReference type="AlphaFoldDB" id="A0A3B0XDM6"/>
<evidence type="ECO:0008006" key="2">
    <source>
        <dbReference type="Google" id="ProtNLM"/>
    </source>
</evidence>
<evidence type="ECO:0000313" key="1">
    <source>
        <dbReference type="EMBL" id="VAW61552.1"/>
    </source>
</evidence>